<evidence type="ECO:0000259" key="3">
    <source>
        <dbReference type="Pfam" id="PF00195"/>
    </source>
</evidence>
<evidence type="ECO:0000313" key="4">
    <source>
        <dbReference type="EMBL" id="KVI08857.1"/>
    </source>
</evidence>
<dbReference type="GO" id="GO:0016747">
    <property type="term" value="F:acyltransferase activity, transferring groups other than amino-acyl groups"/>
    <property type="evidence" value="ECO:0007669"/>
    <property type="project" value="InterPro"/>
</dbReference>
<keyword evidence="2" id="KW-0012">Acyltransferase</keyword>
<evidence type="ECO:0000313" key="5">
    <source>
        <dbReference type="Proteomes" id="UP000243975"/>
    </source>
</evidence>
<accession>A0A103YGV8</accession>
<dbReference type="PANTHER" id="PTHR11877:SF14">
    <property type="entry name" value="CHALCONE SYNTHASE"/>
    <property type="match status" value="1"/>
</dbReference>
<dbReference type="EMBL" id="LEKV01001083">
    <property type="protein sequence ID" value="KVI08857.1"/>
    <property type="molecule type" value="Genomic_DNA"/>
</dbReference>
<dbReference type="Pfam" id="PF00195">
    <property type="entry name" value="Chal_sti_synt_N"/>
    <property type="match status" value="1"/>
</dbReference>
<dbReference type="Gene3D" id="3.40.47.10">
    <property type="match status" value="1"/>
</dbReference>
<keyword evidence="5" id="KW-1185">Reference proteome</keyword>
<proteinExistence type="predicted"/>
<dbReference type="GO" id="GO:0030639">
    <property type="term" value="P:polyketide biosynthetic process"/>
    <property type="evidence" value="ECO:0007669"/>
    <property type="project" value="TreeGrafter"/>
</dbReference>
<keyword evidence="1" id="KW-0808">Transferase</keyword>
<dbReference type="PANTHER" id="PTHR11877">
    <property type="entry name" value="HYDROXYMETHYLGLUTARYL-COA SYNTHASE"/>
    <property type="match status" value="1"/>
</dbReference>
<dbReference type="Proteomes" id="UP000243975">
    <property type="component" value="Unassembled WGS sequence"/>
</dbReference>
<dbReference type="STRING" id="59895.A0A103YGV8"/>
<dbReference type="InterPro" id="IPR001099">
    <property type="entry name" value="Chalcone/stilbene_synt_N"/>
</dbReference>
<comment type="caution">
    <text evidence="4">The sequence shown here is derived from an EMBL/GenBank/DDBJ whole genome shotgun (WGS) entry which is preliminary data.</text>
</comment>
<reference evidence="4 5" key="1">
    <citation type="journal article" date="2016" name="Sci. Rep.">
        <title>The genome sequence of the outbreeding globe artichoke constructed de novo incorporating a phase-aware low-pass sequencing strategy of F1 progeny.</title>
        <authorList>
            <person name="Scaglione D."/>
            <person name="Reyes-Chin-Wo S."/>
            <person name="Acquadro A."/>
            <person name="Froenicke L."/>
            <person name="Portis E."/>
            <person name="Beitel C."/>
            <person name="Tirone M."/>
            <person name="Mauro R."/>
            <person name="Lo Monaco A."/>
            <person name="Mauromicale G."/>
            <person name="Faccioli P."/>
            <person name="Cattivelli L."/>
            <person name="Rieseberg L."/>
            <person name="Michelmore R."/>
            <person name="Lanteri S."/>
        </authorList>
    </citation>
    <scope>NUCLEOTIDE SEQUENCE [LARGE SCALE GENOMIC DNA]</scope>
    <source>
        <strain evidence="4">2C</strain>
    </source>
</reference>
<protein>
    <submittedName>
        <fullName evidence="4">Chalcone/stilbene synthase, N-terminal</fullName>
    </submittedName>
</protein>
<sequence>MGYGLNFMSFKAIDVKIEEPTRAKKPPGCFAGGTVLRLAKDIAENNKGSRVLVVCSEITAI</sequence>
<dbReference type="SUPFAM" id="SSF53901">
    <property type="entry name" value="Thiolase-like"/>
    <property type="match status" value="1"/>
</dbReference>
<organism evidence="4 5">
    <name type="scientific">Cynara cardunculus var. scolymus</name>
    <name type="common">Globe artichoke</name>
    <name type="synonym">Cynara scolymus</name>
    <dbReference type="NCBI Taxonomy" id="59895"/>
    <lineage>
        <taxon>Eukaryota</taxon>
        <taxon>Viridiplantae</taxon>
        <taxon>Streptophyta</taxon>
        <taxon>Embryophyta</taxon>
        <taxon>Tracheophyta</taxon>
        <taxon>Spermatophyta</taxon>
        <taxon>Magnoliopsida</taxon>
        <taxon>eudicotyledons</taxon>
        <taxon>Gunneridae</taxon>
        <taxon>Pentapetalae</taxon>
        <taxon>asterids</taxon>
        <taxon>campanulids</taxon>
        <taxon>Asterales</taxon>
        <taxon>Asteraceae</taxon>
        <taxon>Carduoideae</taxon>
        <taxon>Cardueae</taxon>
        <taxon>Carduinae</taxon>
        <taxon>Cynara</taxon>
    </lineage>
</organism>
<dbReference type="InterPro" id="IPR016039">
    <property type="entry name" value="Thiolase-like"/>
</dbReference>
<evidence type="ECO:0000256" key="2">
    <source>
        <dbReference type="ARBA" id="ARBA00023315"/>
    </source>
</evidence>
<name>A0A103YGV8_CYNCS</name>
<dbReference type="AlphaFoldDB" id="A0A103YGV8"/>
<dbReference type="Gramene" id="KVI08857">
    <property type="protein sequence ID" value="KVI08857"/>
    <property type="gene ID" value="Ccrd_012768"/>
</dbReference>
<dbReference type="InterPro" id="IPR011141">
    <property type="entry name" value="Polyketide_synthase_type-III"/>
</dbReference>
<evidence type="ECO:0000256" key="1">
    <source>
        <dbReference type="ARBA" id="ARBA00022679"/>
    </source>
</evidence>
<feature type="domain" description="Chalcone/stilbene synthase N-terminal" evidence="3">
    <location>
        <begin position="28"/>
        <end position="61"/>
    </location>
</feature>
<gene>
    <name evidence="4" type="ORF">Ccrd_012768</name>
</gene>